<dbReference type="SUPFAM" id="SSF47226">
    <property type="entry name" value="Histidine-containing phosphotransfer domain, HPT domain"/>
    <property type="match status" value="1"/>
</dbReference>
<dbReference type="InterPro" id="IPR011006">
    <property type="entry name" value="CheY-like_superfamily"/>
</dbReference>
<dbReference type="SMART" id="SM00387">
    <property type="entry name" value="HATPase_c"/>
    <property type="match status" value="1"/>
</dbReference>
<evidence type="ECO:0000313" key="8">
    <source>
        <dbReference type="Proteomes" id="UP000242224"/>
    </source>
</evidence>
<dbReference type="Proteomes" id="UP000242224">
    <property type="component" value="Unassembled WGS sequence"/>
</dbReference>
<evidence type="ECO:0000256" key="4">
    <source>
        <dbReference type="PROSITE-ProRule" id="PRU00169"/>
    </source>
</evidence>
<proteinExistence type="predicted"/>
<dbReference type="Gene3D" id="1.20.120.160">
    <property type="entry name" value="HPT domain"/>
    <property type="match status" value="1"/>
</dbReference>
<sequence length="488" mass="52515">MLHHDLRAGLSEILGGLSQLIARTQEDETRRGLEALRGLSEEMGRLISLLSPDLSPPRPHELRLDAFLASVARRWETATQARGIRFTLEVSPDLPAAINLDRLALERLLSNLLGNALAHGAQKAIWLHFGLEGDAHFTLAVRDDGLGFPDALLDGSAPVSVSESASLPFPTRGHGTGLGLSICRDIIEALGGAMRLANPAGGGAEIRITLPITPLRSGPKRADTDCLDQLPDLSGWTALVADDSASSRVIFEHLLRAMGAQVVALSDGAVAQRRLLVEPHDLAVIDIEMPGLNGLDVMRALRRSGRDWARMPLIACSGHVLQSERTAMRSAGADIILTKPLIGVMPILRAITEIANARQPASRDCSPNDDLLIARLMARTGRSFAEIMGNTFTEDLRAVQSALSEALSQQDRTTIGCQSHKLAAVAGAIGDDILTRQARALDSAARHGTYEDIDDLGRIVLALLERLIVKMTQDLLENDDFDHECAGK</sequence>
<evidence type="ECO:0000256" key="2">
    <source>
        <dbReference type="ARBA" id="ARBA00012438"/>
    </source>
</evidence>
<dbReference type="Gene3D" id="3.30.565.10">
    <property type="entry name" value="Histidine kinase-like ATPase, C-terminal domain"/>
    <property type="match status" value="1"/>
</dbReference>
<feature type="domain" description="Response regulatory" evidence="6">
    <location>
        <begin position="237"/>
        <end position="354"/>
    </location>
</feature>
<comment type="catalytic activity">
    <reaction evidence="1">
        <text>ATP + protein L-histidine = ADP + protein N-phospho-L-histidine.</text>
        <dbReference type="EC" id="2.7.13.3"/>
    </reaction>
</comment>
<dbReference type="PANTHER" id="PTHR43547:SF2">
    <property type="entry name" value="HYBRID SIGNAL TRANSDUCTION HISTIDINE KINASE C"/>
    <property type="match status" value="1"/>
</dbReference>
<dbReference type="PANTHER" id="PTHR43547">
    <property type="entry name" value="TWO-COMPONENT HISTIDINE KINASE"/>
    <property type="match status" value="1"/>
</dbReference>
<comment type="caution">
    <text evidence="7">The sequence shown here is derived from an EMBL/GenBank/DDBJ whole genome shotgun (WGS) entry which is preliminary data.</text>
</comment>
<evidence type="ECO:0000256" key="1">
    <source>
        <dbReference type="ARBA" id="ARBA00000085"/>
    </source>
</evidence>
<dbReference type="CDD" id="cd17546">
    <property type="entry name" value="REC_hyHK_CKI1_RcsC-like"/>
    <property type="match status" value="1"/>
</dbReference>
<keyword evidence="8" id="KW-1185">Reference proteome</keyword>
<reference evidence="7 8" key="1">
    <citation type="submission" date="2016-11" db="EMBL/GenBank/DDBJ databases">
        <title>A multilocus sequence analysis scheme for characterization of bacteria in the genus Thioclava.</title>
        <authorList>
            <person name="Liu Y."/>
            <person name="Shao Z."/>
        </authorList>
    </citation>
    <scope>NUCLEOTIDE SEQUENCE [LARGE SCALE GENOMIC DNA]</scope>
    <source>
        <strain evidence="7 8">11.10-0-13</strain>
    </source>
</reference>
<dbReference type="InterPro" id="IPR001789">
    <property type="entry name" value="Sig_transdc_resp-reg_receiver"/>
</dbReference>
<dbReference type="PRINTS" id="PR00344">
    <property type="entry name" value="BCTRLSENSOR"/>
</dbReference>
<dbReference type="InterPro" id="IPR004358">
    <property type="entry name" value="Sig_transdc_His_kin-like_C"/>
</dbReference>
<dbReference type="SMART" id="SM00448">
    <property type="entry name" value="REC"/>
    <property type="match status" value="1"/>
</dbReference>
<accession>A0ABX3MNS0</accession>
<dbReference type="InterPro" id="IPR036890">
    <property type="entry name" value="HATPase_C_sf"/>
</dbReference>
<dbReference type="SUPFAM" id="SSF55874">
    <property type="entry name" value="ATPase domain of HSP90 chaperone/DNA topoisomerase II/histidine kinase"/>
    <property type="match status" value="1"/>
</dbReference>
<dbReference type="Gene3D" id="3.40.50.2300">
    <property type="match status" value="1"/>
</dbReference>
<evidence type="ECO:0000313" key="7">
    <source>
        <dbReference type="EMBL" id="OOY13191.1"/>
    </source>
</evidence>
<feature type="modified residue" description="4-aspartylphosphate" evidence="4">
    <location>
        <position position="286"/>
    </location>
</feature>
<dbReference type="EC" id="2.7.13.3" evidence="2"/>
<evidence type="ECO:0000256" key="3">
    <source>
        <dbReference type="ARBA" id="ARBA00022553"/>
    </source>
</evidence>
<dbReference type="InterPro" id="IPR036641">
    <property type="entry name" value="HPT_dom_sf"/>
</dbReference>
<dbReference type="EMBL" id="MPZS01000001">
    <property type="protein sequence ID" value="OOY13191.1"/>
    <property type="molecule type" value="Genomic_DNA"/>
</dbReference>
<dbReference type="Pfam" id="PF00072">
    <property type="entry name" value="Response_reg"/>
    <property type="match status" value="1"/>
</dbReference>
<dbReference type="Pfam" id="PF02518">
    <property type="entry name" value="HATPase_c"/>
    <property type="match status" value="1"/>
</dbReference>
<dbReference type="SUPFAM" id="SSF52172">
    <property type="entry name" value="CheY-like"/>
    <property type="match status" value="1"/>
</dbReference>
<keyword evidence="3 4" id="KW-0597">Phosphoprotein</keyword>
<dbReference type="PROSITE" id="PS50109">
    <property type="entry name" value="HIS_KIN"/>
    <property type="match status" value="1"/>
</dbReference>
<dbReference type="PROSITE" id="PS50110">
    <property type="entry name" value="RESPONSE_REGULATORY"/>
    <property type="match status" value="1"/>
</dbReference>
<dbReference type="InterPro" id="IPR005467">
    <property type="entry name" value="His_kinase_dom"/>
</dbReference>
<organism evidence="7 8">
    <name type="scientific">Thioclava marina</name>
    <dbReference type="NCBI Taxonomy" id="1915077"/>
    <lineage>
        <taxon>Bacteria</taxon>
        <taxon>Pseudomonadati</taxon>
        <taxon>Pseudomonadota</taxon>
        <taxon>Alphaproteobacteria</taxon>
        <taxon>Rhodobacterales</taxon>
        <taxon>Paracoccaceae</taxon>
        <taxon>Thioclava</taxon>
    </lineage>
</organism>
<feature type="domain" description="Histidine kinase" evidence="5">
    <location>
        <begin position="1"/>
        <end position="214"/>
    </location>
</feature>
<protein>
    <recommendedName>
        <fullName evidence="2">histidine kinase</fullName>
        <ecNumber evidence="2">2.7.13.3</ecNumber>
    </recommendedName>
</protein>
<dbReference type="InterPro" id="IPR003594">
    <property type="entry name" value="HATPase_dom"/>
</dbReference>
<name>A0ABX3MNS0_9RHOB</name>
<gene>
    <name evidence="7" type="ORF">BMG00_05170</name>
</gene>
<evidence type="ECO:0000259" key="6">
    <source>
        <dbReference type="PROSITE" id="PS50110"/>
    </source>
</evidence>
<dbReference type="RefSeq" id="WP_158521680.1">
    <property type="nucleotide sequence ID" value="NZ_MPZS01000001.1"/>
</dbReference>
<evidence type="ECO:0000259" key="5">
    <source>
        <dbReference type="PROSITE" id="PS50109"/>
    </source>
</evidence>